<evidence type="ECO:0000259" key="13">
    <source>
        <dbReference type="Pfam" id="PF01433"/>
    </source>
</evidence>
<dbReference type="InterPro" id="IPR024601">
    <property type="entry name" value="Peptidase_M1_pepN_C"/>
</dbReference>
<dbReference type="Pfam" id="PF17432">
    <property type="entry name" value="DUF3458_C"/>
    <property type="match status" value="1"/>
</dbReference>
<keyword evidence="9 17" id="KW-0378">Hydrolase</keyword>
<keyword evidence="6 17" id="KW-0031">Aminopeptidase</keyword>
<feature type="domain" description="Peptidase M1 alanyl aminopeptidase Ig-like fold" evidence="14">
    <location>
        <begin position="450"/>
        <end position="548"/>
    </location>
</feature>
<dbReference type="InterPro" id="IPR027268">
    <property type="entry name" value="Peptidase_M4/M1_CTD_sf"/>
</dbReference>
<proteinExistence type="inferred from homology"/>
<dbReference type="NCBIfam" id="TIGR02414">
    <property type="entry name" value="pepN_proteo"/>
    <property type="match status" value="1"/>
</dbReference>
<dbReference type="GO" id="GO:0016285">
    <property type="term" value="F:alanyl aminopeptidase activity"/>
    <property type="evidence" value="ECO:0007669"/>
    <property type="project" value="UniProtKB-EC"/>
</dbReference>
<name>A0ABS7I5F1_9HYPH</name>
<dbReference type="EC" id="3.4.11.2" evidence="4 12"/>
<evidence type="ECO:0000256" key="12">
    <source>
        <dbReference type="NCBIfam" id="TIGR02414"/>
    </source>
</evidence>
<dbReference type="InterPro" id="IPR014782">
    <property type="entry name" value="Peptidase_M1_dom"/>
</dbReference>
<evidence type="ECO:0000256" key="5">
    <source>
        <dbReference type="ARBA" id="ARBA00015611"/>
    </source>
</evidence>
<dbReference type="RefSeq" id="WP_220717430.1">
    <property type="nucleotide sequence ID" value="NZ_JAIFRO010000005.1"/>
</dbReference>
<dbReference type="PANTHER" id="PTHR46322">
    <property type="entry name" value="PUROMYCIN-SENSITIVE AMINOPEPTIDASE"/>
    <property type="match status" value="1"/>
</dbReference>
<evidence type="ECO:0000259" key="16">
    <source>
        <dbReference type="Pfam" id="PF17900"/>
    </source>
</evidence>
<dbReference type="Gene3D" id="2.60.40.1840">
    <property type="match status" value="1"/>
</dbReference>
<comment type="cofactor">
    <cofactor evidence="2">
        <name>Zn(2+)</name>
        <dbReference type="ChEBI" id="CHEBI:29105"/>
    </cofactor>
</comment>
<keyword evidence="18" id="KW-1185">Reference proteome</keyword>
<dbReference type="Pfam" id="PF11940">
    <property type="entry name" value="DUF3458"/>
    <property type="match status" value="1"/>
</dbReference>
<evidence type="ECO:0000259" key="14">
    <source>
        <dbReference type="Pfam" id="PF11940"/>
    </source>
</evidence>
<organism evidence="17 18">
    <name type="scientific">Bartonella raoultii</name>
    <dbReference type="NCBI Taxonomy" id="1457020"/>
    <lineage>
        <taxon>Bacteria</taxon>
        <taxon>Pseudomonadati</taxon>
        <taxon>Pseudomonadota</taxon>
        <taxon>Alphaproteobacteria</taxon>
        <taxon>Hyphomicrobiales</taxon>
        <taxon>Bartonellaceae</taxon>
        <taxon>Bartonella</taxon>
    </lineage>
</organism>
<evidence type="ECO:0000256" key="10">
    <source>
        <dbReference type="ARBA" id="ARBA00022833"/>
    </source>
</evidence>
<dbReference type="InterPro" id="IPR042097">
    <property type="entry name" value="Aminopeptidase_N-like_N_sf"/>
</dbReference>
<accession>A0ABS7I5F1</accession>
<evidence type="ECO:0000256" key="7">
    <source>
        <dbReference type="ARBA" id="ARBA00022670"/>
    </source>
</evidence>
<feature type="domain" description="Peptidase M1 alanyl aminopeptidase C-terminal" evidence="15">
    <location>
        <begin position="553"/>
        <end position="875"/>
    </location>
</feature>
<dbReference type="InterPro" id="IPR045357">
    <property type="entry name" value="Aminopeptidase_N-like_N"/>
</dbReference>
<sequence>MTQSATPIYRLEDYQPTPYTIPKTQLHFCLEPTKTYVTATLFIEKRQNTQEKIPLILSGDDLTLISIALNGKTLDKSAYNVTPSHLEIITPPTTPFTLQLVTQLNPESNRQLMGLYLSNGVYCTQCEAEGFRRITYFYDRPDVLSTYMVKIEADLQTIPILLSNGNLVETGTLQGNRHFAIWEDPYPKPSYLFALVGGNLDKLEDHFITTSGRRIKLGLYVEKGKTKRALYAMDALKRAMHWDEQHFGREYDLDIFNIVAVSDFNMGAMENKGLNIFNDKYVLVDPKTATDNDYRNVERIIAHEYFHNWSGNRITCRDWFQLCLKEGLTVYRDQEFSSDQNIRSLQRINNIKTLKSTQFTEDAGPLAHPVRPRQYSQINNFYTTTIYEKGAEIVRMVRTILGATLFRKGMDLYFQRHDGQACTIEDFIACFAEVSHQDFSQFMLWYEQAGTPHVEINHHYSDGILTIHAKQHIPETPQQNKKKPMFIPIAFGLLGQNGESLTYKADANIQSDIMLLSKESQTFTLKNVCEKPVLSLLRDFSAPINLQTPFNENDLIFLAKNDHNHINRWQSLNRLMMQALIQMIQDKAQVNEAVPPSLLNLIEIIITDESLEPEFRAFCLNLPSEIELTHTIGENIDPERIHHVRNQFLSSIAGVHQELFTKIYVQMEIEEPYLPNTEQIGKRALRNIILDYLSIAENNPNRAALQYETAHNMTDRIASMTVLAKHFYGSRQTQNALNDFEKQYQHDPLIMDKWFSIQAMVAGASTLNHVQNLMQHPLFSKDNPNRVRSLIGVFASNNLTGFHRIDGAAYDFLCQVILEIDKKNPQLASRLLTMMRSWRQFEPIRKQKLETALKTIAVVPQLSSDVAEIISRLLAYDKNIY</sequence>
<evidence type="ECO:0000313" key="17">
    <source>
        <dbReference type="EMBL" id="MBX4336091.1"/>
    </source>
</evidence>
<comment type="caution">
    <text evidence="17">The sequence shown here is derived from an EMBL/GenBank/DDBJ whole genome shotgun (WGS) entry which is preliminary data.</text>
</comment>
<protein>
    <recommendedName>
        <fullName evidence="5 12">Aminopeptidase N</fullName>
        <ecNumber evidence="4 12">3.4.11.2</ecNumber>
    </recommendedName>
</protein>
<evidence type="ECO:0000256" key="2">
    <source>
        <dbReference type="ARBA" id="ARBA00001947"/>
    </source>
</evidence>
<dbReference type="InterPro" id="IPR038438">
    <property type="entry name" value="PepN_Ig-like_sf"/>
</dbReference>
<dbReference type="PANTHER" id="PTHR46322:SF1">
    <property type="entry name" value="PUROMYCIN-SENSITIVE AMINOPEPTIDASE"/>
    <property type="match status" value="1"/>
</dbReference>
<keyword evidence="7" id="KW-0645">Protease</keyword>
<dbReference type="Gene3D" id="1.25.50.10">
    <property type="entry name" value="Peptidase M1, alanyl aminopeptidase, C-terminal domain"/>
    <property type="match status" value="1"/>
</dbReference>
<gene>
    <name evidence="17" type="primary">pepN</name>
    <name evidence="17" type="ORF">K3248_05740</name>
</gene>
<feature type="domain" description="Peptidase M1 membrane alanine aminopeptidase" evidence="13">
    <location>
        <begin position="231"/>
        <end position="443"/>
    </location>
</feature>
<keyword evidence="8" id="KW-0479">Metal-binding</keyword>
<dbReference type="CDD" id="cd09600">
    <property type="entry name" value="M1_APN"/>
    <property type="match status" value="1"/>
</dbReference>
<evidence type="ECO:0000256" key="8">
    <source>
        <dbReference type="ARBA" id="ARBA00022723"/>
    </source>
</evidence>
<evidence type="ECO:0000256" key="4">
    <source>
        <dbReference type="ARBA" id="ARBA00012564"/>
    </source>
</evidence>
<dbReference type="Gene3D" id="2.60.40.1730">
    <property type="entry name" value="tricorn interacting facor f3 domain"/>
    <property type="match status" value="1"/>
</dbReference>
<comment type="similarity">
    <text evidence="3">Belongs to the peptidase M1 family.</text>
</comment>
<dbReference type="Proteomes" id="UP000746918">
    <property type="component" value="Unassembled WGS sequence"/>
</dbReference>
<dbReference type="InterPro" id="IPR037144">
    <property type="entry name" value="Peptidase_M1_pepN_C_sf"/>
</dbReference>
<evidence type="ECO:0000256" key="9">
    <source>
        <dbReference type="ARBA" id="ARBA00022801"/>
    </source>
</evidence>
<dbReference type="InterPro" id="IPR035414">
    <property type="entry name" value="Peptidase_M1_pepN_Ig-like"/>
</dbReference>
<dbReference type="SUPFAM" id="SSF55486">
    <property type="entry name" value="Metalloproteases ('zincins'), catalytic domain"/>
    <property type="match status" value="1"/>
</dbReference>
<evidence type="ECO:0000259" key="15">
    <source>
        <dbReference type="Pfam" id="PF17432"/>
    </source>
</evidence>
<dbReference type="InterPro" id="IPR001930">
    <property type="entry name" value="Peptidase_M1"/>
</dbReference>
<dbReference type="Pfam" id="PF17900">
    <property type="entry name" value="Peptidase_M1_N"/>
    <property type="match status" value="1"/>
</dbReference>
<dbReference type="Gene3D" id="3.30.2010.30">
    <property type="match status" value="1"/>
</dbReference>
<evidence type="ECO:0000256" key="3">
    <source>
        <dbReference type="ARBA" id="ARBA00010136"/>
    </source>
</evidence>
<dbReference type="SUPFAM" id="SSF63737">
    <property type="entry name" value="Leukotriene A4 hydrolase N-terminal domain"/>
    <property type="match status" value="1"/>
</dbReference>
<reference evidence="17 18" key="1">
    <citation type="submission" date="2021-08" db="EMBL/GenBank/DDBJ databases">
        <title>Bartonella raoulti 094 sp. nov.</title>
        <authorList>
            <person name="Zgheib R."/>
            <person name="Hammoud A."/>
        </authorList>
    </citation>
    <scope>NUCLEOTIDE SEQUENCE [LARGE SCALE GENOMIC DNA]</scope>
    <source>
        <strain evidence="17 18">094</strain>
    </source>
</reference>
<keyword evidence="11" id="KW-0482">Metalloprotease</keyword>
<comment type="catalytic activity">
    <reaction evidence="1">
        <text>Release of an N-terminal amino acid, Xaa-|-Yaa- from a peptide, amide or arylamide. Xaa is preferably Ala, but may be most amino acids including Pro (slow action). When a terminal hydrophobic residue is followed by a prolyl residue, the two may be released as an intact Xaa-Pro dipeptide.</text>
        <dbReference type="EC" id="3.4.11.2"/>
    </reaction>
</comment>
<dbReference type="Gene3D" id="1.10.390.10">
    <property type="entry name" value="Neutral Protease Domain 2"/>
    <property type="match status" value="1"/>
</dbReference>
<feature type="domain" description="Aminopeptidase N-like N-terminal" evidence="16">
    <location>
        <begin position="56"/>
        <end position="192"/>
    </location>
</feature>
<evidence type="ECO:0000313" key="18">
    <source>
        <dbReference type="Proteomes" id="UP000746918"/>
    </source>
</evidence>
<evidence type="ECO:0000256" key="11">
    <source>
        <dbReference type="ARBA" id="ARBA00023049"/>
    </source>
</evidence>
<keyword evidence="10" id="KW-0862">Zinc</keyword>
<evidence type="ECO:0000256" key="6">
    <source>
        <dbReference type="ARBA" id="ARBA00022438"/>
    </source>
</evidence>
<evidence type="ECO:0000256" key="1">
    <source>
        <dbReference type="ARBA" id="ARBA00000098"/>
    </source>
</evidence>
<dbReference type="EMBL" id="JAIFRO010000005">
    <property type="protein sequence ID" value="MBX4336091.1"/>
    <property type="molecule type" value="Genomic_DNA"/>
</dbReference>
<dbReference type="Pfam" id="PF01433">
    <property type="entry name" value="Peptidase_M1"/>
    <property type="match status" value="1"/>
</dbReference>
<dbReference type="InterPro" id="IPR012779">
    <property type="entry name" value="Peptidase_M1_pepN"/>
</dbReference>
<dbReference type="PRINTS" id="PR00756">
    <property type="entry name" value="ALADIPTASE"/>
</dbReference>